<protein>
    <submittedName>
        <fullName evidence="2">Uncharacterized protein</fullName>
    </submittedName>
</protein>
<organism evidence="2 3">
    <name type="scientific">Spirosoma flavum</name>
    <dbReference type="NCBI Taxonomy" id="2048557"/>
    <lineage>
        <taxon>Bacteria</taxon>
        <taxon>Pseudomonadati</taxon>
        <taxon>Bacteroidota</taxon>
        <taxon>Cytophagia</taxon>
        <taxon>Cytophagales</taxon>
        <taxon>Cytophagaceae</taxon>
        <taxon>Spirosoma</taxon>
    </lineage>
</organism>
<keyword evidence="1" id="KW-0472">Membrane</keyword>
<evidence type="ECO:0000313" key="2">
    <source>
        <dbReference type="EMBL" id="MFD2937579.1"/>
    </source>
</evidence>
<dbReference type="RefSeq" id="WP_381507800.1">
    <property type="nucleotide sequence ID" value="NZ_JBHUOM010000039.1"/>
</dbReference>
<proteinExistence type="predicted"/>
<feature type="non-terminal residue" evidence="2">
    <location>
        <position position="117"/>
    </location>
</feature>
<name>A0ABW6AU75_9BACT</name>
<keyword evidence="1" id="KW-1133">Transmembrane helix</keyword>
<dbReference type="Proteomes" id="UP001597512">
    <property type="component" value="Unassembled WGS sequence"/>
</dbReference>
<feature type="transmembrane region" description="Helical" evidence="1">
    <location>
        <begin position="16"/>
        <end position="33"/>
    </location>
</feature>
<keyword evidence="3" id="KW-1185">Reference proteome</keyword>
<comment type="caution">
    <text evidence="2">The sequence shown here is derived from an EMBL/GenBank/DDBJ whole genome shotgun (WGS) entry which is preliminary data.</text>
</comment>
<sequence length="117" mass="12848">MENKSPHWVFPTVKRLVALFYYLMLAVLVLFAAKSCLKLLNAQTAPVPLGQEQPNYVSVPVAWAPASDKTITTVGEPRLFLTPQKQTGQLQVPIRSLPGLLMSLLGLVGLVTAAWMF</sequence>
<reference evidence="3" key="1">
    <citation type="journal article" date="2019" name="Int. J. Syst. Evol. Microbiol.">
        <title>The Global Catalogue of Microorganisms (GCM) 10K type strain sequencing project: providing services to taxonomists for standard genome sequencing and annotation.</title>
        <authorList>
            <consortium name="The Broad Institute Genomics Platform"/>
            <consortium name="The Broad Institute Genome Sequencing Center for Infectious Disease"/>
            <person name="Wu L."/>
            <person name="Ma J."/>
        </authorList>
    </citation>
    <scope>NUCLEOTIDE SEQUENCE [LARGE SCALE GENOMIC DNA]</scope>
    <source>
        <strain evidence="3">KCTC 52490</strain>
    </source>
</reference>
<evidence type="ECO:0000256" key="1">
    <source>
        <dbReference type="SAM" id="Phobius"/>
    </source>
</evidence>
<accession>A0ABW6AU75</accession>
<gene>
    <name evidence="2" type="ORF">ACFS25_27655</name>
</gene>
<dbReference type="EMBL" id="JBHUOM010000039">
    <property type="protein sequence ID" value="MFD2937579.1"/>
    <property type="molecule type" value="Genomic_DNA"/>
</dbReference>
<evidence type="ECO:0000313" key="3">
    <source>
        <dbReference type="Proteomes" id="UP001597512"/>
    </source>
</evidence>
<keyword evidence="1" id="KW-0812">Transmembrane</keyword>
<feature type="transmembrane region" description="Helical" evidence="1">
    <location>
        <begin position="97"/>
        <end position="116"/>
    </location>
</feature>